<protein>
    <submittedName>
        <fullName evidence="1">Uncharacterized protein</fullName>
    </submittedName>
</protein>
<accession>A0ACC2G595</accession>
<organism evidence="1 2">
    <name type="scientific">Dallia pectoralis</name>
    <name type="common">Alaska blackfish</name>
    <dbReference type="NCBI Taxonomy" id="75939"/>
    <lineage>
        <taxon>Eukaryota</taxon>
        <taxon>Metazoa</taxon>
        <taxon>Chordata</taxon>
        <taxon>Craniata</taxon>
        <taxon>Vertebrata</taxon>
        <taxon>Euteleostomi</taxon>
        <taxon>Actinopterygii</taxon>
        <taxon>Neopterygii</taxon>
        <taxon>Teleostei</taxon>
        <taxon>Protacanthopterygii</taxon>
        <taxon>Esociformes</taxon>
        <taxon>Umbridae</taxon>
        <taxon>Dallia</taxon>
    </lineage>
</organism>
<keyword evidence="2" id="KW-1185">Reference proteome</keyword>
<name>A0ACC2G595_DALPE</name>
<gene>
    <name evidence="1" type="ORF">DPEC_G00209130</name>
</gene>
<reference evidence="1" key="1">
    <citation type="submission" date="2021-05" db="EMBL/GenBank/DDBJ databases">
        <authorList>
            <person name="Pan Q."/>
            <person name="Jouanno E."/>
            <person name="Zahm M."/>
            <person name="Klopp C."/>
            <person name="Cabau C."/>
            <person name="Louis A."/>
            <person name="Berthelot C."/>
            <person name="Parey E."/>
            <person name="Roest Crollius H."/>
            <person name="Montfort J."/>
            <person name="Robinson-Rechavi M."/>
            <person name="Bouchez O."/>
            <person name="Lampietro C."/>
            <person name="Lopez Roques C."/>
            <person name="Donnadieu C."/>
            <person name="Postlethwait J."/>
            <person name="Bobe J."/>
            <person name="Dillon D."/>
            <person name="Chandos A."/>
            <person name="von Hippel F."/>
            <person name="Guiguen Y."/>
        </authorList>
    </citation>
    <scope>NUCLEOTIDE SEQUENCE</scope>
    <source>
        <strain evidence="1">YG-Jan2019</strain>
    </source>
</reference>
<comment type="caution">
    <text evidence="1">The sequence shown here is derived from an EMBL/GenBank/DDBJ whole genome shotgun (WGS) entry which is preliminary data.</text>
</comment>
<dbReference type="Proteomes" id="UP001157502">
    <property type="component" value="Chromosome 17"/>
</dbReference>
<sequence>MKLWLYISIFACILFQVPAPALKNGRRCVFLANPNTNPHNSRHMEEEGHINGTVQYCANTKCCTGFYRLMDNQTVAELLGCDVVKQDCPKSTCSASRNYHNYTTCACSSDLCNGNITWNPEKENPESERPYYTPDMLKTVIATIASIGVILVLCSLVVVVSCRHLFRVNEVKLYPSFPKERRTSLCSCNHLIYSEIDLTSMKLQQIVGRGHYSSVWIGTYRDAPVAVKVFPKGHMREFTSEREVYFLPHLAHPGITQFLGAGRKLDSSEWVMLLELAPWGSLHSFLTKNTCDWKSTLKLGESLAEALAFLHSDFIKHGLHKPAVAHRDLSSSNVLVKVDGTCALCDFGCSTILHTSSSPQNWQRTADVMKRSILKATSLYMAPEFLDGCVNLSSGVCLIQGDVYALGLLLWELCMRCSDLFIGCPVPEHKLPYEEELGANPSVEQLFSHVSEKRERPSIPKHWQQGSVLHDVLLDSWDHDSEARLTAQCAKDRLATLRLGHST</sequence>
<evidence type="ECO:0000313" key="2">
    <source>
        <dbReference type="Proteomes" id="UP001157502"/>
    </source>
</evidence>
<evidence type="ECO:0000313" key="1">
    <source>
        <dbReference type="EMBL" id="KAJ7998839.1"/>
    </source>
</evidence>
<dbReference type="EMBL" id="CM055744">
    <property type="protein sequence ID" value="KAJ7998839.1"/>
    <property type="molecule type" value="Genomic_DNA"/>
</dbReference>
<proteinExistence type="predicted"/>